<dbReference type="InterPro" id="IPR011004">
    <property type="entry name" value="Trimer_LpxA-like_sf"/>
</dbReference>
<dbReference type="SUPFAM" id="SSF51161">
    <property type="entry name" value="Trimeric LpxA-like enzymes"/>
    <property type="match status" value="1"/>
</dbReference>
<dbReference type="GO" id="GO:0005829">
    <property type="term" value="C:cytosol"/>
    <property type="evidence" value="ECO:0007669"/>
    <property type="project" value="TreeGrafter"/>
</dbReference>
<accession>A0A977KWS5</accession>
<dbReference type="GO" id="GO:0031470">
    <property type="term" value="C:carboxysome"/>
    <property type="evidence" value="ECO:0007669"/>
    <property type="project" value="UniProtKB-ARBA"/>
</dbReference>
<keyword evidence="2" id="KW-0808">Transferase</keyword>
<organism evidence="3">
    <name type="scientific">Woronichinia naegeliana WA131</name>
    <dbReference type="NCBI Taxonomy" id="2824559"/>
    <lineage>
        <taxon>Bacteria</taxon>
        <taxon>Bacillati</taxon>
        <taxon>Cyanobacteriota</taxon>
        <taxon>Cyanophyceae</taxon>
        <taxon>Synechococcales</taxon>
        <taxon>Coelosphaeriaceae</taxon>
        <taxon>Woronichinia</taxon>
    </lineage>
</organism>
<dbReference type="AlphaFoldDB" id="A0A977KWS5"/>
<dbReference type="Pfam" id="PF00132">
    <property type="entry name" value="Hexapep"/>
    <property type="match status" value="1"/>
</dbReference>
<dbReference type="CDD" id="cd05825">
    <property type="entry name" value="LbH_wcaF_like"/>
    <property type="match status" value="1"/>
</dbReference>
<dbReference type="PANTHER" id="PTHR23416:SF23">
    <property type="entry name" value="ACETYLTRANSFERASE C18B11.09C-RELATED"/>
    <property type="match status" value="1"/>
</dbReference>
<dbReference type="InterPro" id="IPR051159">
    <property type="entry name" value="Hexapeptide_acetyltransf"/>
</dbReference>
<proteinExistence type="inferred from homology"/>
<evidence type="ECO:0000256" key="1">
    <source>
        <dbReference type="ARBA" id="ARBA00007274"/>
    </source>
</evidence>
<dbReference type="Proteomes" id="UP001065613">
    <property type="component" value="Chromosome"/>
</dbReference>
<dbReference type="NCBIfam" id="NF007797">
    <property type="entry name" value="PRK10502.1"/>
    <property type="match status" value="1"/>
</dbReference>
<name>A0A977KWS5_9CYAN</name>
<dbReference type="KEGG" id="wna:KA717_39345"/>
<dbReference type="GO" id="GO:0008374">
    <property type="term" value="F:O-acyltransferase activity"/>
    <property type="evidence" value="ECO:0007669"/>
    <property type="project" value="TreeGrafter"/>
</dbReference>
<comment type="similarity">
    <text evidence="1">Belongs to the transferase hexapeptide repeat family.</text>
</comment>
<evidence type="ECO:0000313" key="3">
    <source>
        <dbReference type="EMBL" id="UXE61339.1"/>
    </source>
</evidence>
<dbReference type="InterPro" id="IPR001451">
    <property type="entry name" value="Hexapep"/>
</dbReference>
<sequence>MTLNSPSPIILDQEPWIDLRQYDQSWFERGRPNGLILLWWFVQAIAFPLSLHFGHGVRNGLLRLFGAKIGKRVKIRPTARFTYPWKVEIGDDSWIGDDVVIYSLDWIRIGRQCVISQKSYLCSASHDFSDPAFGLKLAAITIGNGVWIAADCFIGPGVEIGANTVIGVRSTVLKSIDSAQVAWGHPCQVRYPRQQPSRSG</sequence>
<dbReference type="NCBIfam" id="NF038307">
    <property type="entry name" value="EPS_acetyl_HpsU"/>
    <property type="match status" value="1"/>
</dbReference>
<evidence type="ECO:0000256" key="2">
    <source>
        <dbReference type="ARBA" id="ARBA00022679"/>
    </source>
</evidence>
<dbReference type="EMBL" id="CP073041">
    <property type="protein sequence ID" value="UXE61339.1"/>
    <property type="molecule type" value="Genomic_DNA"/>
</dbReference>
<reference evidence="3" key="1">
    <citation type="submission" date="2021-04" db="EMBL/GenBank/DDBJ databases">
        <title>Genome sequence of Woronichinia naegeliana from Washington state freshwater lake bloom.</title>
        <authorList>
            <person name="Dreher T.W."/>
        </authorList>
    </citation>
    <scope>NUCLEOTIDE SEQUENCE</scope>
    <source>
        <strain evidence="3">WA131</strain>
    </source>
</reference>
<protein>
    <submittedName>
        <fullName evidence="3">Hormogonium polysaccharide biosynthesis acetyltransferase HpsU</fullName>
    </submittedName>
</protein>
<dbReference type="Gene3D" id="2.160.10.10">
    <property type="entry name" value="Hexapeptide repeat proteins"/>
    <property type="match status" value="1"/>
</dbReference>
<dbReference type="PANTHER" id="PTHR23416">
    <property type="entry name" value="SIALIC ACID SYNTHASE-RELATED"/>
    <property type="match status" value="1"/>
</dbReference>
<gene>
    <name evidence="3" type="primary">hpsU</name>
    <name evidence="3" type="ORF">KA717_39345</name>
</gene>
<dbReference type="GO" id="GO:0043886">
    <property type="term" value="F:structural constituent of carboxysome shell"/>
    <property type="evidence" value="ECO:0007669"/>
    <property type="project" value="UniProtKB-ARBA"/>
</dbReference>